<keyword evidence="4" id="KW-0119">Carbohydrate metabolism</keyword>
<evidence type="ECO:0000256" key="1">
    <source>
        <dbReference type="ARBA" id="ARBA00000822"/>
    </source>
</evidence>
<keyword evidence="5 6" id="KW-0326">Glycosidase</keyword>
<keyword evidence="4" id="KW-0624">Polysaccharide degradation</keyword>
<dbReference type="GO" id="GO:0005975">
    <property type="term" value="P:carbohydrate metabolic process"/>
    <property type="evidence" value="ECO:0007669"/>
    <property type="project" value="InterPro"/>
</dbReference>
<dbReference type="PROSITE" id="PS01095">
    <property type="entry name" value="GH18_1"/>
    <property type="match status" value="1"/>
</dbReference>
<dbReference type="SUPFAM" id="SSF54556">
    <property type="entry name" value="Chitinase insertion domain"/>
    <property type="match status" value="1"/>
</dbReference>
<dbReference type="Gene3D" id="3.20.20.80">
    <property type="entry name" value="Glycosidases"/>
    <property type="match status" value="1"/>
</dbReference>
<dbReference type="InterPro" id="IPR003305">
    <property type="entry name" value="CenC_carb-bd"/>
</dbReference>
<evidence type="ECO:0000256" key="5">
    <source>
        <dbReference type="ARBA" id="ARBA00023295"/>
    </source>
</evidence>
<dbReference type="EC" id="3.2.1.14" evidence="2"/>
<dbReference type="Pfam" id="PF00704">
    <property type="entry name" value="Glyco_hydro_18"/>
    <property type="match status" value="1"/>
</dbReference>
<evidence type="ECO:0000256" key="2">
    <source>
        <dbReference type="ARBA" id="ARBA00012729"/>
    </source>
</evidence>
<dbReference type="EMBL" id="CP046171">
    <property type="protein sequence ID" value="QIS05033.1"/>
    <property type="molecule type" value="Genomic_DNA"/>
</dbReference>
<evidence type="ECO:0000313" key="10">
    <source>
        <dbReference type="Proteomes" id="UP000501705"/>
    </source>
</evidence>
<dbReference type="InterPro" id="IPR001223">
    <property type="entry name" value="Glyco_hydro18_cat"/>
</dbReference>
<dbReference type="InterPro" id="IPR029070">
    <property type="entry name" value="Chitinase_insertion_sf"/>
</dbReference>
<evidence type="ECO:0000256" key="6">
    <source>
        <dbReference type="RuleBase" id="RU000489"/>
    </source>
</evidence>
<dbReference type="AlphaFoldDB" id="A0A6G9XW23"/>
<evidence type="ECO:0000256" key="7">
    <source>
        <dbReference type="SAM" id="MobiDB-lite"/>
    </source>
</evidence>
<name>A0A6G9XW23_NOCBR</name>
<feature type="compositionally biased region" description="Pro residues" evidence="7">
    <location>
        <begin position="491"/>
        <end position="533"/>
    </location>
</feature>
<evidence type="ECO:0000256" key="3">
    <source>
        <dbReference type="ARBA" id="ARBA00022801"/>
    </source>
</evidence>
<dbReference type="PANTHER" id="PTHR11177">
    <property type="entry name" value="CHITINASE"/>
    <property type="match status" value="1"/>
</dbReference>
<dbReference type="RefSeq" id="WP_167464128.1">
    <property type="nucleotide sequence ID" value="NZ_CP046171.1"/>
</dbReference>
<dbReference type="InterPro" id="IPR011583">
    <property type="entry name" value="Chitinase_II/V-like_cat"/>
</dbReference>
<dbReference type="InterPro" id="IPR001579">
    <property type="entry name" value="Glyco_hydro_18_chit_AS"/>
</dbReference>
<dbReference type="Gene3D" id="3.10.50.10">
    <property type="match status" value="1"/>
</dbReference>
<dbReference type="Proteomes" id="UP000501705">
    <property type="component" value="Chromosome"/>
</dbReference>
<dbReference type="GO" id="GO:0006032">
    <property type="term" value="P:chitin catabolic process"/>
    <property type="evidence" value="ECO:0007669"/>
    <property type="project" value="UniProtKB-KW"/>
</dbReference>
<accession>A0A6G9XW23</accession>
<evidence type="ECO:0000259" key="8">
    <source>
        <dbReference type="PROSITE" id="PS51910"/>
    </source>
</evidence>
<sequence length="682" mass="71855">MRLAKFPWLAASVAAILIGVSTILVTLTNATPALTAATGPSTGGAKIAYFNQWSIYQNAFYPKHVDTSGMAGKLDYIMYAFANIHPTDLTCFEANKAADQNENNPNAGDGAGDSYADYGKTFDASSSVDGTADKWDDPIVGNFKQLKQLKAKHPNLKVLLSIGGWTYSKYFSDVAATDAARKKFASSCIDMFIKGNLPKQNGYGGPGTGKGIFDGLDLDWEYPGGGGHLGNHASPNDRANFTLLTEELRKQLDAQGAADGKRYALTAAVAAGQDKIRHYDTANLGKYLDLVNLMTYDMHGAWDAKGPTNFQDPIYSRPDDPMNPVPPGNGKYNIDAAVSAWTTGDSAYGIPGGFPANKLTVGFPFYYRGWTGVPAGNEHGLFQPATGPAPGAPMSGNVPGIRMYKELSGVVDNPARTFYDSTAQAAYFYDGTNWWGGDSPQSIKAKLDYMHCKGLGGAMMYSLENLDPAATLFNHVINGVNSSPANCDPPTTTPPTTTPTTTPPTTTPTTTPPTTTPTTTPPTTTPTTTPPTTTPTSTTTTPPTTTPPAGSGVVNGDFESGTLSPWSCAGALGAIVSTPVHGGKNALGGTPSDSDNARCEQTIAVEPGRTYTLSAWVNGNYVYLGASGTGTSDASTWTPSTGGSYQQLSTQFTTGASTKSVTIWLHGWYGQGRYSVDDVTVK</sequence>
<organism evidence="9 10">
    <name type="scientific">Nocardia brasiliensis</name>
    <dbReference type="NCBI Taxonomy" id="37326"/>
    <lineage>
        <taxon>Bacteria</taxon>
        <taxon>Bacillati</taxon>
        <taxon>Actinomycetota</taxon>
        <taxon>Actinomycetes</taxon>
        <taxon>Mycobacteriales</taxon>
        <taxon>Nocardiaceae</taxon>
        <taxon>Nocardia</taxon>
    </lineage>
</organism>
<keyword evidence="4" id="KW-0146">Chitin degradation</keyword>
<evidence type="ECO:0000313" key="9">
    <source>
        <dbReference type="EMBL" id="QIS05033.1"/>
    </source>
</evidence>
<dbReference type="SUPFAM" id="SSF49785">
    <property type="entry name" value="Galactose-binding domain-like"/>
    <property type="match status" value="1"/>
</dbReference>
<dbReference type="SUPFAM" id="SSF51445">
    <property type="entry name" value="(Trans)glycosidases"/>
    <property type="match status" value="1"/>
</dbReference>
<dbReference type="PRINTS" id="PR01217">
    <property type="entry name" value="PRICHEXTENSN"/>
</dbReference>
<dbReference type="Gene3D" id="2.60.120.260">
    <property type="entry name" value="Galactose-binding domain-like"/>
    <property type="match status" value="1"/>
</dbReference>
<evidence type="ECO:0000256" key="4">
    <source>
        <dbReference type="ARBA" id="ARBA00023024"/>
    </source>
</evidence>
<dbReference type="PROSITE" id="PS51910">
    <property type="entry name" value="GH18_2"/>
    <property type="match status" value="1"/>
</dbReference>
<dbReference type="InterPro" id="IPR008979">
    <property type="entry name" value="Galactose-bd-like_sf"/>
</dbReference>
<dbReference type="GO" id="GO:0008061">
    <property type="term" value="F:chitin binding"/>
    <property type="evidence" value="ECO:0007669"/>
    <property type="project" value="InterPro"/>
</dbReference>
<dbReference type="InterPro" id="IPR017853">
    <property type="entry name" value="GH"/>
</dbReference>
<reference evidence="9 10" key="1">
    <citation type="journal article" date="2019" name="ACS Chem. Biol.">
        <title>Identification and Mobilization of a Cryptic Antibiotic Biosynthesis Gene Locus from a Human-Pathogenic Nocardia Isolate.</title>
        <authorList>
            <person name="Herisse M."/>
            <person name="Ishida K."/>
            <person name="Porter J.L."/>
            <person name="Howden B."/>
            <person name="Hertweck C."/>
            <person name="Stinear T.P."/>
            <person name="Pidot S.J."/>
        </authorList>
    </citation>
    <scope>NUCLEOTIDE SEQUENCE [LARGE SCALE GENOMIC DNA]</scope>
    <source>
        <strain evidence="9 10">AUSMDU00024985</strain>
    </source>
</reference>
<dbReference type="SMART" id="SM00636">
    <property type="entry name" value="Glyco_18"/>
    <property type="match status" value="1"/>
</dbReference>
<dbReference type="PANTHER" id="PTHR11177:SF317">
    <property type="entry name" value="CHITINASE 12-RELATED"/>
    <property type="match status" value="1"/>
</dbReference>
<protein>
    <recommendedName>
        <fullName evidence="2">chitinase</fullName>
        <ecNumber evidence="2">3.2.1.14</ecNumber>
    </recommendedName>
</protein>
<gene>
    <name evidence="9" type="ORF">F5X71_24355</name>
</gene>
<feature type="region of interest" description="Disordered" evidence="7">
    <location>
        <begin position="484"/>
        <end position="550"/>
    </location>
</feature>
<proteinExistence type="predicted"/>
<dbReference type="CDD" id="cd06548">
    <property type="entry name" value="GH18_chitinase"/>
    <property type="match status" value="1"/>
</dbReference>
<dbReference type="InterPro" id="IPR050314">
    <property type="entry name" value="Glycosyl_Hydrlase_18"/>
</dbReference>
<feature type="domain" description="GH18" evidence="8">
    <location>
        <begin position="44"/>
        <end position="483"/>
    </location>
</feature>
<dbReference type="GO" id="GO:0008843">
    <property type="term" value="F:endochitinase activity"/>
    <property type="evidence" value="ECO:0007669"/>
    <property type="project" value="UniProtKB-EC"/>
</dbReference>
<feature type="compositionally biased region" description="Low complexity" evidence="7">
    <location>
        <begin position="534"/>
        <end position="543"/>
    </location>
</feature>
<keyword evidence="3 6" id="KW-0378">Hydrolase</keyword>
<comment type="catalytic activity">
    <reaction evidence="1">
        <text>Random endo-hydrolysis of N-acetyl-beta-D-glucosaminide (1-&gt;4)-beta-linkages in chitin and chitodextrins.</text>
        <dbReference type="EC" id="3.2.1.14"/>
    </reaction>
</comment>
<dbReference type="Pfam" id="PF02018">
    <property type="entry name" value="CBM_4_9"/>
    <property type="match status" value="1"/>
</dbReference>